<dbReference type="EMBL" id="NAFL01000082">
    <property type="protein sequence ID" value="OSJ37199.1"/>
    <property type="molecule type" value="Genomic_DNA"/>
</dbReference>
<evidence type="ECO:0000256" key="1">
    <source>
        <dbReference type="SAM" id="Phobius"/>
    </source>
</evidence>
<proteinExistence type="predicted"/>
<organism evidence="2 3">
    <name type="scientific">Bradyrhizobium japonicum</name>
    <dbReference type="NCBI Taxonomy" id="375"/>
    <lineage>
        <taxon>Bacteria</taxon>
        <taxon>Pseudomonadati</taxon>
        <taxon>Pseudomonadota</taxon>
        <taxon>Alphaproteobacteria</taxon>
        <taxon>Hyphomicrobiales</taxon>
        <taxon>Nitrobacteraceae</taxon>
        <taxon>Bradyrhizobium</taxon>
    </lineage>
</organism>
<feature type="transmembrane region" description="Helical" evidence="1">
    <location>
        <begin position="15"/>
        <end position="37"/>
    </location>
</feature>
<reference evidence="2 3" key="1">
    <citation type="submission" date="2017-03" db="EMBL/GenBank/DDBJ databases">
        <title>Whole genome sequences of fourteen strains of Bradyrhizobium canariense and one strain of Bradyrhizobium japonicum isolated from Lupinus (Papilionoideae: Genisteae) species in Algeria.</title>
        <authorList>
            <person name="Crovadore J."/>
            <person name="Chekireb D."/>
            <person name="Brachmann A."/>
            <person name="Chablais R."/>
            <person name="Cochard B."/>
            <person name="Lefort F."/>
        </authorList>
    </citation>
    <scope>NUCLEOTIDE SEQUENCE [LARGE SCALE GENOMIC DNA]</scope>
    <source>
        <strain evidence="2 3">UBMA197</strain>
    </source>
</reference>
<feature type="non-terminal residue" evidence="2">
    <location>
        <position position="1"/>
    </location>
</feature>
<keyword evidence="1" id="KW-0812">Transmembrane</keyword>
<keyword evidence="1" id="KW-0472">Membrane</keyword>
<evidence type="ECO:0000313" key="2">
    <source>
        <dbReference type="EMBL" id="OSJ37199.1"/>
    </source>
</evidence>
<comment type="caution">
    <text evidence="2">The sequence shown here is derived from an EMBL/GenBank/DDBJ whole genome shotgun (WGS) entry which is preliminary data.</text>
</comment>
<gene>
    <name evidence="2" type="ORF">BSZ19_00385</name>
</gene>
<keyword evidence="1" id="KW-1133">Transmembrane helix</keyword>
<protein>
    <submittedName>
        <fullName evidence="2">Uncharacterized protein</fullName>
    </submittedName>
</protein>
<accession>A0A1Y2JZF5</accession>
<sequence length="160" mass="18171">VCAGRWRSHPIGDQAVIIEILAQIILQLAWYCSAALWPRLRRERKLARNGWQPFEGNSVRQGAGTSQRERSNLTQPRFMSDYTALKVTALDAVNELLNHVGWGADDGSERCTIIGVCRSHITENIDKIATTREQAFALIDEVAQQMKTDWDEIHDVVERK</sequence>
<dbReference type="Proteomes" id="UP000193335">
    <property type="component" value="Unassembled WGS sequence"/>
</dbReference>
<evidence type="ECO:0000313" key="3">
    <source>
        <dbReference type="Proteomes" id="UP000193335"/>
    </source>
</evidence>
<dbReference type="AlphaFoldDB" id="A0A1Y2JZF5"/>
<dbReference type="RefSeq" id="WP_210421600.1">
    <property type="nucleotide sequence ID" value="NZ_NAFL01000082.1"/>
</dbReference>
<name>A0A1Y2JZF5_BRAJP</name>